<dbReference type="STRING" id="1445510.YC6258_02182"/>
<dbReference type="HOGENOM" id="CLU_033541_0_0_6"/>
<keyword evidence="5 7" id="KW-1133">Transmembrane helix</keyword>
<comment type="subcellular location">
    <subcellularLocation>
        <location evidence="1">Cell membrane</location>
        <topology evidence="1">Multi-pass membrane protein</topology>
    </subcellularLocation>
</comment>
<feature type="transmembrane region" description="Helical" evidence="7">
    <location>
        <begin position="293"/>
        <end position="312"/>
    </location>
</feature>
<dbReference type="PANTHER" id="PTHR30106:SF2">
    <property type="entry name" value="UPF0324 INNER MEMBRANE PROTEIN YEIH"/>
    <property type="match status" value="1"/>
</dbReference>
<gene>
    <name evidence="8" type="ORF">YC6258_02182</name>
</gene>
<name>A0A0C5V424_9GAMM</name>
<evidence type="ECO:0000256" key="2">
    <source>
        <dbReference type="ARBA" id="ARBA00007977"/>
    </source>
</evidence>
<dbReference type="EMBL" id="CP007142">
    <property type="protein sequence ID" value="AJQ94220.1"/>
    <property type="molecule type" value="Genomic_DNA"/>
</dbReference>
<feature type="transmembrane region" description="Helical" evidence="7">
    <location>
        <begin position="167"/>
        <end position="188"/>
    </location>
</feature>
<reference evidence="8 9" key="1">
    <citation type="submission" date="2014-01" db="EMBL/GenBank/DDBJ databases">
        <title>Full genme sequencing of cellulolytic bacterium Gynuella sunshinyii YC6258T gen. nov., sp. nov.</title>
        <authorList>
            <person name="Khan H."/>
            <person name="Chung E.J."/>
            <person name="Chung Y.R."/>
        </authorList>
    </citation>
    <scope>NUCLEOTIDE SEQUENCE [LARGE SCALE GENOMIC DNA]</scope>
    <source>
        <strain evidence="8 9">YC6258</strain>
    </source>
</reference>
<sequence length="348" mass="37757">MSNRFSHSLWLMFQKPRYPQLPGVIVVTVLAVICLTVSAQPWFRQYGISALTLGILVGLILGNTWYPRFARQLDSGTDVAKGSILRVAIILYGLKISFQQIAEVGFDGVLTALLMMLTTFALTLFLGVRIFKLDRHTAILIGAGSSICGAAAVLATESVIRAKSNQVSVAVATVVIFGTLAMFVYPIIYTRLGLAPWQFGIYAGSTIHEVAQVLVVGNSAGELAAASAIIEKMSRVMMLAPFLLILSMHQSRQSHQDHPGRITIPWFAILFVAVSGIHSLISLPIWLNRFLLGLDNLLLTMAMIGLGLKTHLRAVREAGLKPILLAGCAFGFLMIGGYILNFVLLPGH</sequence>
<dbReference type="GO" id="GO:0005886">
    <property type="term" value="C:plasma membrane"/>
    <property type="evidence" value="ECO:0007669"/>
    <property type="project" value="UniProtKB-SubCell"/>
</dbReference>
<dbReference type="KEGG" id="gsn:YC6258_02182"/>
<evidence type="ECO:0000313" key="8">
    <source>
        <dbReference type="EMBL" id="AJQ94220.1"/>
    </source>
</evidence>
<evidence type="ECO:0000256" key="1">
    <source>
        <dbReference type="ARBA" id="ARBA00004651"/>
    </source>
</evidence>
<dbReference type="AlphaFoldDB" id="A0A0C5V424"/>
<evidence type="ECO:0000256" key="3">
    <source>
        <dbReference type="ARBA" id="ARBA00022475"/>
    </source>
</evidence>
<dbReference type="PATRIC" id="fig|1445510.3.peg.2141"/>
<dbReference type="InterPro" id="IPR004630">
    <property type="entry name" value="UPF0324_YeiH-like"/>
</dbReference>
<keyword evidence="6 7" id="KW-0472">Membrane</keyword>
<comment type="similarity">
    <text evidence="2">Belongs to the UPF0324 family.</text>
</comment>
<evidence type="ECO:0000256" key="6">
    <source>
        <dbReference type="ARBA" id="ARBA00023136"/>
    </source>
</evidence>
<accession>A0A0C5V424</accession>
<keyword evidence="9" id="KW-1185">Reference proteome</keyword>
<dbReference type="InterPro" id="IPR018383">
    <property type="entry name" value="UPF0324_pro"/>
</dbReference>
<protein>
    <submittedName>
        <fullName evidence="8">Putative membrane protein</fullName>
    </submittedName>
</protein>
<keyword evidence="3" id="KW-1003">Cell membrane</keyword>
<proteinExistence type="inferred from homology"/>
<dbReference type="NCBIfam" id="TIGR00698">
    <property type="entry name" value="YeiH family putative sulfate export transporter"/>
    <property type="match status" value="1"/>
</dbReference>
<dbReference type="RefSeq" id="WP_052830193.1">
    <property type="nucleotide sequence ID" value="NZ_CP007142.1"/>
</dbReference>
<dbReference type="Proteomes" id="UP000032266">
    <property type="component" value="Chromosome"/>
</dbReference>
<dbReference type="Pfam" id="PF03601">
    <property type="entry name" value="Cons_hypoth698"/>
    <property type="match status" value="1"/>
</dbReference>
<feature type="transmembrane region" description="Helical" evidence="7">
    <location>
        <begin position="20"/>
        <end position="39"/>
    </location>
</feature>
<evidence type="ECO:0000256" key="7">
    <source>
        <dbReference type="SAM" id="Phobius"/>
    </source>
</evidence>
<feature type="transmembrane region" description="Helical" evidence="7">
    <location>
        <begin position="266"/>
        <end position="287"/>
    </location>
</feature>
<keyword evidence="4 7" id="KW-0812">Transmembrane</keyword>
<organism evidence="8 9">
    <name type="scientific">Gynuella sunshinyii YC6258</name>
    <dbReference type="NCBI Taxonomy" id="1445510"/>
    <lineage>
        <taxon>Bacteria</taxon>
        <taxon>Pseudomonadati</taxon>
        <taxon>Pseudomonadota</taxon>
        <taxon>Gammaproteobacteria</taxon>
        <taxon>Oceanospirillales</taxon>
        <taxon>Saccharospirillaceae</taxon>
        <taxon>Gynuella</taxon>
    </lineage>
</organism>
<evidence type="ECO:0000256" key="5">
    <source>
        <dbReference type="ARBA" id="ARBA00022989"/>
    </source>
</evidence>
<feature type="transmembrane region" description="Helical" evidence="7">
    <location>
        <begin position="110"/>
        <end position="131"/>
    </location>
</feature>
<evidence type="ECO:0000256" key="4">
    <source>
        <dbReference type="ARBA" id="ARBA00022692"/>
    </source>
</evidence>
<dbReference type="OrthoDB" id="9805703at2"/>
<evidence type="ECO:0000313" key="9">
    <source>
        <dbReference type="Proteomes" id="UP000032266"/>
    </source>
</evidence>
<dbReference type="PANTHER" id="PTHR30106">
    <property type="entry name" value="INNER MEMBRANE PROTEIN YEIH-RELATED"/>
    <property type="match status" value="1"/>
</dbReference>
<feature type="transmembrane region" description="Helical" evidence="7">
    <location>
        <begin position="46"/>
        <end position="67"/>
    </location>
</feature>
<feature type="transmembrane region" description="Helical" evidence="7">
    <location>
        <begin position="324"/>
        <end position="345"/>
    </location>
</feature>
<feature type="transmembrane region" description="Helical" evidence="7">
    <location>
        <begin position="137"/>
        <end position="155"/>
    </location>
</feature>